<reference evidence="7" key="4">
    <citation type="submission" date="2018-02" db="EMBL/GenBank/DDBJ databases">
        <authorList>
            <person name="Williamson C."/>
        </authorList>
    </citation>
    <scope>NUCLEOTIDE SEQUENCE</scope>
    <source>
        <strain evidence="7">AFG_SD03_1510_Ahy_093</strain>
    </source>
</reference>
<reference evidence="8" key="6">
    <citation type="submission" date="2023-02" db="EMBL/GenBank/DDBJ databases">
        <title>The sequence of Aeromonas hydrophila K533.</title>
        <authorList>
            <person name="Luo X."/>
        </authorList>
    </citation>
    <scope>NUCLEOTIDE SEQUENCE</scope>
    <source>
        <strain evidence="8">K533</strain>
    </source>
</reference>
<name>A0A081UR45_AERHY</name>
<dbReference type="Proteomes" id="UP001214666">
    <property type="component" value="Chromosome"/>
</dbReference>
<dbReference type="GO" id="GO:0005829">
    <property type="term" value="C:cytosol"/>
    <property type="evidence" value="ECO:0007669"/>
    <property type="project" value="TreeGrafter"/>
</dbReference>
<dbReference type="EMBL" id="PUTQ01000015">
    <property type="protein sequence ID" value="RCF49093.1"/>
    <property type="molecule type" value="Genomic_DNA"/>
</dbReference>
<dbReference type="OMA" id="HITYCFS"/>
<dbReference type="RefSeq" id="WP_011706102.1">
    <property type="nucleotide sequence ID" value="NZ_AP019193.1"/>
</dbReference>
<dbReference type="GeneID" id="4489285"/>
<evidence type="ECO:0000313" key="9">
    <source>
        <dbReference type="Proteomes" id="UP000253075"/>
    </source>
</evidence>
<dbReference type="InterPro" id="IPR003772">
    <property type="entry name" value="YceD"/>
</dbReference>
<reference evidence="6" key="1">
    <citation type="journal article" date="2018" name="Genome Biol.">
        <title>SKESA: strategic k-mer extension for scrupulous assemblies.</title>
        <authorList>
            <person name="Souvorov A."/>
            <person name="Agarwala R."/>
            <person name="Lipman D.J."/>
        </authorList>
    </citation>
    <scope>NUCLEOTIDE SEQUENCE</scope>
    <source>
        <strain evidence="6">OLC2673_Aeromonas</strain>
    </source>
</reference>
<protein>
    <recommendedName>
        <fullName evidence="3">Large ribosomal RNA subunit accumulation protein YceD</fullName>
    </recommendedName>
    <alternativeName>
        <fullName evidence="5">23S rRNA accumulation protein YceD</fullName>
    </alternativeName>
</protein>
<evidence type="ECO:0000313" key="8">
    <source>
        <dbReference type="EMBL" id="WEE28600.1"/>
    </source>
</evidence>
<dbReference type="AlphaFoldDB" id="A0A081UR45"/>
<sequence>MQKVKLPVKVDPVRSASKLLDYVGIVEKSQMPRLEESTAGLQSDIDVSLHFGKDVQKLTVMKGTAHAKVDLVCQRCGETFEHLCEAEFIYTPLFERTNEEELPEAYEPIELDENGEMDLHQILEDELILSLPQVAMHPMDACPRGNMEMTWGEIEPADERPNPFAVLEELKRK</sequence>
<dbReference type="Proteomes" id="UP000253075">
    <property type="component" value="Unassembled WGS sequence"/>
</dbReference>
<dbReference type="GO" id="GO:0042254">
    <property type="term" value="P:ribosome biogenesis"/>
    <property type="evidence" value="ECO:0007669"/>
    <property type="project" value="UniProtKB-KW"/>
</dbReference>
<reference evidence="6" key="5">
    <citation type="submission" date="2020-01" db="EMBL/GenBank/DDBJ databases">
        <authorList>
            <consortium name="NCBI Pathogen Detection Project"/>
        </authorList>
    </citation>
    <scope>NUCLEOTIDE SEQUENCE</scope>
    <source>
        <strain evidence="6">OLC2673_Aeromonas</strain>
    </source>
</reference>
<evidence type="ECO:0000256" key="1">
    <source>
        <dbReference type="ARBA" id="ARBA00002868"/>
    </source>
</evidence>
<dbReference type="KEGG" id="ahh:RY45_11630"/>
<dbReference type="Proteomes" id="UP000859505">
    <property type="component" value="Unassembled WGS sequence"/>
</dbReference>
<reference evidence="9" key="3">
    <citation type="submission" date="2018-02" db="EMBL/GenBank/DDBJ databases">
        <title>Phenotypic characterization and whole genome analysis of multidrug-resistant, extended-spectrum beta-lactamase-producing bacteria isolated from dogs in Germany.</title>
        <authorList>
            <person name="Williamson C."/>
        </authorList>
    </citation>
    <scope>NUCLEOTIDE SEQUENCE [LARGE SCALE GENOMIC DNA]</scope>
    <source>
        <strain evidence="9">AFG_SD03_1510_Ahy_093</strain>
    </source>
</reference>
<dbReference type="EMBL" id="DACTUL010000001">
    <property type="protein sequence ID" value="HAT6342515.1"/>
    <property type="molecule type" value="Genomic_DNA"/>
</dbReference>
<evidence type="ECO:0000256" key="4">
    <source>
        <dbReference type="ARBA" id="ARBA00022517"/>
    </source>
</evidence>
<evidence type="ECO:0000256" key="3">
    <source>
        <dbReference type="ARBA" id="ARBA00015716"/>
    </source>
</evidence>
<dbReference type="NCBIfam" id="NF008395">
    <property type="entry name" value="PRK11193.1"/>
    <property type="match status" value="1"/>
</dbReference>
<dbReference type="PANTHER" id="PTHR38099">
    <property type="entry name" value="LARGE RIBOSOMAL RNA SUBUNIT ACCUMULATION PROTEIN YCED"/>
    <property type="match status" value="1"/>
</dbReference>
<dbReference type="eggNOG" id="COG1399">
    <property type="taxonomic scope" value="Bacteria"/>
</dbReference>
<organism evidence="6 10">
    <name type="scientific">Aeromonas hydrophila</name>
    <dbReference type="NCBI Taxonomy" id="644"/>
    <lineage>
        <taxon>Bacteria</taxon>
        <taxon>Pseudomonadati</taxon>
        <taxon>Pseudomonadota</taxon>
        <taxon>Gammaproteobacteria</taxon>
        <taxon>Aeromonadales</taxon>
        <taxon>Aeromonadaceae</taxon>
        <taxon>Aeromonas</taxon>
    </lineage>
</organism>
<keyword evidence="4" id="KW-0690">Ribosome biogenesis</keyword>
<proteinExistence type="inferred from homology"/>
<dbReference type="PANTHER" id="PTHR38099:SF1">
    <property type="entry name" value="LARGE RIBOSOMAL RNA SUBUNIT ACCUMULATION PROTEIN YCED"/>
    <property type="match status" value="1"/>
</dbReference>
<gene>
    <name evidence="6" type="primary">yceD</name>
    <name evidence="7" type="ORF">C6C11_11670</name>
    <name evidence="6" type="ORF">JAJ28_000167</name>
    <name evidence="8" type="ORF">PY771_09875</name>
</gene>
<reference evidence="7 9" key="2">
    <citation type="journal article" date="2018" name="PLoS ONE">
        <title>Phenotypic characterization and whole genome analysis of extended-spectrum beta-lactamase-producing bacteria isolated from dogs in Germany.</title>
        <authorList>
            <person name="Boehmer T."/>
            <person name="Vogler A.J."/>
            <person name="Thomas A."/>
            <person name="Sauer S."/>
            <person name="Hergenroether M."/>
            <person name="Straubinger R.K."/>
            <person name="Birdsell D."/>
            <person name="Keim P."/>
            <person name="Sahl J.W."/>
            <person name="Williamson C.H."/>
            <person name="Riehm J.M."/>
        </authorList>
    </citation>
    <scope>NUCLEOTIDE SEQUENCE [LARGE SCALE GENOMIC DNA]</scope>
    <source>
        <strain evidence="7 9">AFG_SD03_1510_Ahy_093</strain>
    </source>
</reference>
<evidence type="ECO:0000313" key="7">
    <source>
        <dbReference type="EMBL" id="RCF49093.1"/>
    </source>
</evidence>
<dbReference type="EMBL" id="CP118942">
    <property type="protein sequence ID" value="WEE28600.1"/>
    <property type="molecule type" value="Genomic_DNA"/>
</dbReference>
<dbReference type="Pfam" id="PF02620">
    <property type="entry name" value="YceD"/>
    <property type="match status" value="1"/>
</dbReference>
<comment type="similarity">
    <text evidence="2">Belongs to the DUF177 domain family.</text>
</comment>
<comment type="function">
    <text evidence="1">Plays a role in synthesis, processing and/or stability of 23S rRNA.</text>
</comment>
<evidence type="ECO:0000256" key="5">
    <source>
        <dbReference type="ARBA" id="ARBA00031841"/>
    </source>
</evidence>
<evidence type="ECO:0000313" key="6">
    <source>
        <dbReference type="EMBL" id="HAT6342515.1"/>
    </source>
</evidence>
<accession>A0A081UR45</accession>
<dbReference type="KEGG" id="aaj:BOQ57_11085"/>
<dbReference type="InterPro" id="IPR039255">
    <property type="entry name" value="YceD_bac"/>
</dbReference>
<evidence type="ECO:0000313" key="10">
    <source>
        <dbReference type="Proteomes" id="UP000859505"/>
    </source>
</evidence>
<evidence type="ECO:0000256" key="2">
    <source>
        <dbReference type="ARBA" id="ARBA00010740"/>
    </source>
</evidence>